<evidence type="ECO:0000313" key="8">
    <source>
        <dbReference type="Proteomes" id="UP001151071"/>
    </source>
</evidence>
<evidence type="ECO:0000256" key="2">
    <source>
        <dbReference type="ARBA" id="ARBA00022692"/>
    </source>
</evidence>
<gene>
    <name evidence="7" type="ORF">O3V59_18015</name>
</gene>
<proteinExistence type="predicted"/>
<keyword evidence="3 5" id="KW-1133">Transmembrane helix</keyword>
<name>A0A9X3Z4U8_9BACL</name>
<keyword evidence="2 5" id="KW-0812">Transmembrane</keyword>
<evidence type="ECO:0000256" key="3">
    <source>
        <dbReference type="ARBA" id="ARBA00022989"/>
    </source>
</evidence>
<dbReference type="EMBL" id="JAPYYP010000028">
    <property type="protein sequence ID" value="MDA5110267.1"/>
    <property type="molecule type" value="Genomic_DNA"/>
</dbReference>
<protein>
    <submittedName>
        <fullName evidence="7">Ferric reductase-like transmembrane domain-containing protein</fullName>
    </submittedName>
</protein>
<feature type="transmembrane region" description="Helical" evidence="5">
    <location>
        <begin position="36"/>
        <end position="55"/>
    </location>
</feature>
<sequence>MRLFRAATYTASLALLALWAGWMQPDFNFFPSLEAWSMMLGYLAFVLIGLTLLVGPIKLWLPPRFVPYCLLLRRDLGILAGAAGFLHVALVLYLFERGPELMFPQRELQADGWLGLFFLHDGSGAGTLYPNLTVTGAANYLGLTAFFVLLSLWLTSSRRAEQLLGGAGWKRLHLNAPLLYVLVLFHGIIYVESIKGEPHTLGDLLGWAALVWLLRSISFVRTALRRRP</sequence>
<evidence type="ECO:0000259" key="6">
    <source>
        <dbReference type="Pfam" id="PF01794"/>
    </source>
</evidence>
<feature type="domain" description="Ferric oxidoreductase" evidence="6">
    <location>
        <begin position="40"/>
        <end position="183"/>
    </location>
</feature>
<dbReference type="AlphaFoldDB" id="A0A9X3Z4U8"/>
<keyword evidence="8" id="KW-1185">Reference proteome</keyword>
<feature type="transmembrane region" description="Helical" evidence="5">
    <location>
        <begin position="204"/>
        <end position="224"/>
    </location>
</feature>
<accession>A0A9X3Z4U8</accession>
<dbReference type="InterPro" id="IPR013130">
    <property type="entry name" value="Fe3_Rdtase_TM_dom"/>
</dbReference>
<organism evidence="7 8">
    <name type="scientific">Brevibacillus thermoruber</name>
    <dbReference type="NCBI Taxonomy" id="33942"/>
    <lineage>
        <taxon>Bacteria</taxon>
        <taxon>Bacillati</taxon>
        <taxon>Bacillota</taxon>
        <taxon>Bacilli</taxon>
        <taxon>Bacillales</taxon>
        <taxon>Paenibacillaceae</taxon>
        <taxon>Brevibacillus</taxon>
    </lineage>
</organism>
<feature type="transmembrane region" description="Helical" evidence="5">
    <location>
        <begin position="76"/>
        <end position="95"/>
    </location>
</feature>
<dbReference type="Proteomes" id="UP001151071">
    <property type="component" value="Unassembled WGS sequence"/>
</dbReference>
<feature type="transmembrane region" description="Helical" evidence="5">
    <location>
        <begin position="137"/>
        <end position="154"/>
    </location>
</feature>
<dbReference type="Pfam" id="PF01794">
    <property type="entry name" value="Ferric_reduct"/>
    <property type="match status" value="1"/>
</dbReference>
<reference evidence="7" key="1">
    <citation type="submission" date="2022-12" db="EMBL/GenBank/DDBJ databases">
        <title>Draft genome sequence of the thermophilic strain Brevibacillus thermoruber HT42, isolated from Los Humeros, Puebla, Mexico, with biotechnological potential.</title>
        <authorList>
            <person name="Lara Sanchez J."/>
            <person name="Solis Palacios R."/>
            <person name="Bustos Baena A.S."/>
            <person name="Ruz Baez A.E."/>
            <person name="Espinosa Luna G."/>
            <person name="Oliart Ros R.M."/>
        </authorList>
    </citation>
    <scope>NUCLEOTIDE SEQUENCE</scope>
    <source>
        <strain evidence="7">HT42</strain>
    </source>
</reference>
<comment type="subcellular location">
    <subcellularLocation>
        <location evidence="1">Membrane</location>
        <topology evidence="1">Multi-pass membrane protein</topology>
    </subcellularLocation>
</comment>
<evidence type="ECO:0000256" key="5">
    <source>
        <dbReference type="SAM" id="Phobius"/>
    </source>
</evidence>
<keyword evidence="4 5" id="KW-0472">Membrane</keyword>
<evidence type="ECO:0000256" key="4">
    <source>
        <dbReference type="ARBA" id="ARBA00023136"/>
    </source>
</evidence>
<feature type="transmembrane region" description="Helical" evidence="5">
    <location>
        <begin position="174"/>
        <end position="192"/>
    </location>
</feature>
<evidence type="ECO:0000256" key="1">
    <source>
        <dbReference type="ARBA" id="ARBA00004141"/>
    </source>
</evidence>
<comment type="caution">
    <text evidence="7">The sequence shown here is derived from an EMBL/GenBank/DDBJ whole genome shotgun (WGS) entry which is preliminary data.</text>
</comment>
<evidence type="ECO:0000313" key="7">
    <source>
        <dbReference type="EMBL" id="MDA5110267.1"/>
    </source>
</evidence>
<dbReference type="RefSeq" id="WP_035288629.1">
    <property type="nucleotide sequence ID" value="NZ_JAPYYP010000028.1"/>
</dbReference>